<dbReference type="PANTHER" id="PTHR46637:SF1">
    <property type="entry name" value="BLL5188 PROTEIN"/>
    <property type="match status" value="1"/>
</dbReference>
<comment type="caution">
    <text evidence="2">The sequence shown here is derived from an EMBL/GenBank/DDBJ whole genome shotgun (WGS) entry which is preliminary data.</text>
</comment>
<proteinExistence type="predicted"/>
<evidence type="ECO:0000259" key="1">
    <source>
        <dbReference type="Pfam" id="PF13340"/>
    </source>
</evidence>
<dbReference type="Pfam" id="PF13340">
    <property type="entry name" value="DUF4096"/>
    <property type="match status" value="1"/>
</dbReference>
<feature type="non-terminal residue" evidence="2">
    <location>
        <position position="1"/>
    </location>
</feature>
<organism evidence="2 3">
    <name type="scientific">Agrobacterium vitis</name>
    <name type="common">Rhizobium vitis</name>
    <dbReference type="NCBI Taxonomy" id="373"/>
    <lineage>
        <taxon>Bacteria</taxon>
        <taxon>Pseudomonadati</taxon>
        <taxon>Pseudomonadota</taxon>
        <taxon>Alphaproteobacteria</taxon>
        <taxon>Hyphomicrobiales</taxon>
        <taxon>Rhizobiaceae</taxon>
        <taxon>Rhizobium/Agrobacterium group</taxon>
        <taxon>Agrobacterium</taxon>
    </lineage>
</organism>
<dbReference type="InterPro" id="IPR052909">
    <property type="entry name" value="Transposase_6_like"/>
</dbReference>
<dbReference type="Proteomes" id="UP000477951">
    <property type="component" value="Unassembled WGS sequence"/>
</dbReference>
<name>A0A6L6VN13_AGRVI</name>
<dbReference type="RefSeq" id="WP_156616736.1">
    <property type="nucleotide sequence ID" value="NZ_WPHR01000086.1"/>
</dbReference>
<dbReference type="PANTHER" id="PTHR46637">
    <property type="entry name" value="TIS1421-TRANSPOSASE PROTEIN A"/>
    <property type="match status" value="1"/>
</dbReference>
<evidence type="ECO:0000313" key="2">
    <source>
        <dbReference type="EMBL" id="MUZ76298.1"/>
    </source>
</evidence>
<reference evidence="2 3" key="1">
    <citation type="submission" date="2019-12" db="EMBL/GenBank/DDBJ databases">
        <title>Whole-genome sequencing of Allorhizobium vitis.</title>
        <authorList>
            <person name="Gan H.M."/>
            <person name="Szegedi E."/>
            <person name="Burr T."/>
            <person name="Savka M.A."/>
        </authorList>
    </citation>
    <scope>NUCLEOTIDE SEQUENCE [LARGE SCALE GENOMIC DNA]</scope>
    <source>
        <strain evidence="2 3">CG516</strain>
    </source>
</reference>
<feature type="domain" description="Insertion element IS402-like" evidence="1">
    <location>
        <begin position="1"/>
        <end position="37"/>
    </location>
</feature>
<dbReference type="AlphaFoldDB" id="A0A6L6VN13"/>
<accession>A0A6L6VN13</accession>
<evidence type="ECO:0000313" key="3">
    <source>
        <dbReference type="Proteomes" id="UP000477951"/>
    </source>
</evidence>
<sequence length="135" mass="15667">VRTGSPWRDLPEVFGDWNSVFRCFSRWSQKGVWWRVFEAMSDVIQARNLIDRFQTMIRRKARTELDPWIADARDSLFAPFANGILKDKAAVSAAITEHWSNGQVEGQINKLKRVKRQMYGRAKLDLLQARLIGAM</sequence>
<protein>
    <submittedName>
        <fullName evidence="2">Transposase</fullName>
    </submittedName>
</protein>
<dbReference type="InterPro" id="IPR025161">
    <property type="entry name" value="IS402-like_dom"/>
</dbReference>
<dbReference type="EMBL" id="WPHR01000086">
    <property type="protein sequence ID" value="MUZ76298.1"/>
    <property type="molecule type" value="Genomic_DNA"/>
</dbReference>
<gene>
    <name evidence="2" type="ORF">GOZ90_27170</name>
</gene>